<evidence type="ECO:0000256" key="1">
    <source>
        <dbReference type="SAM" id="MobiDB-lite"/>
    </source>
</evidence>
<dbReference type="AlphaFoldDB" id="L8JKK4"/>
<organism evidence="2 3">
    <name type="scientific">Fulvivirga imtechensis AK7</name>
    <dbReference type="NCBI Taxonomy" id="1237149"/>
    <lineage>
        <taxon>Bacteria</taxon>
        <taxon>Pseudomonadati</taxon>
        <taxon>Bacteroidota</taxon>
        <taxon>Cytophagia</taxon>
        <taxon>Cytophagales</taxon>
        <taxon>Fulvivirgaceae</taxon>
        <taxon>Fulvivirga</taxon>
    </lineage>
</organism>
<keyword evidence="3" id="KW-1185">Reference proteome</keyword>
<gene>
    <name evidence="2" type="ORF">C900_01207</name>
</gene>
<reference evidence="2 3" key="1">
    <citation type="submission" date="2012-12" db="EMBL/GenBank/DDBJ databases">
        <title>Genome assembly of Fulvivirga imtechensis AK7.</title>
        <authorList>
            <person name="Nupur N."/>
            <person name="Khatri I."/>
            <person name="Kumar R."/>
            <person name="Subramanian S."/>
            <person name="Pinnaka A."/>
        </authorList>
    </citation>
    <scope>NUCLEOTIDE SEQUENCE [LARGE SCALE GENOMIC DNA]</scope>
    <source>
        <strain evidence="2 3">AK7</strain>
    </source>
</reference>
<dbReference type="Proteomes" id="UP000011135">
    <property type="component" value="Unassembled WGS sequence"/>
</dbReference>
<comment type="caution">
    <text evidence="2">The sequence shown here is derived from an EMBL/GenBank/DDBJ whole genome shotgun (WGS) entry which is preliminary data.</text>
</comment>
<evidence type="ECO:0000313" key="3">
    <source>
        <dbReference type="Proteomes" id="UP000011135"/>
    </source>
</evidence>
<dbReference type="EMBL" id="AMZN01000157">
    <property type="protein sequence ID" value="ELR68044.1"/>
    <property type="molecule type" value="Genomic_DNA"/>
</dbReference>
<protein>
    <submittedName>
        <fullName evidence="2">Uncharacterized protein</fullName>
    </submittedName>
</protein>
<evidence type="ECO:0000313" key="2">
    <source>
        <dbReference type="EMBL" id="ELR68044.1"/>
    </source>
</evidence>
<sequence length="61" mass="7063">MEEEIDILSGKREREKRKKNIFHFLLQVKITSLPLHSLSETGSKKEGPAEGWNLEKVEKLS</sequence>
<proteinExistence type="predicted"/>
<accession>L8JKK4</accession>
<name>L8JKK4_9BACT</name>
<feature type="region of interest" description="Disordered" evidence="1">
    <location>
        <begin position="37"/>
        <end position="61"/>
    </location>
</feature>
<feature type="compositionally biased region" description="Basic and acidic residues" evidence="1">
    <location>
        <begin position="42"/>
        <end position="61"/>
    </location>
</feature>